<organism evidence="3 4">
    <name type="scientific">Streptomyces synnematoformans</name>
    <dbReference type="NCBI Taxonomy" id="415721"/>
    <lineage>
        <taxon>Bacteria</taxon>
        <taxon>Bacillati</taxon>
        <taxon>Actinomycetota</taxon>
        <taxon>Actinomycetes</taxon>
        <taxon>Kitasatosporales</taxon>
        <taxon>Streptomycetaceae</taxon>
        <taxon>Streptomyces</taxon>
    </lineage>
</organism>
<evidence type="ECO:0000313" key="4">
    <source>
        <dbReference type="Proteomes" id="UP001500443"/>
    </source>
</evidence>
<comment type="caution">
    <text evidence="3">The sequence shown here is derived from an EMBL/GenBank/DDBJ whole genome shotgun (WGS) entry which is preliminary data.</text>
</comment>
<dbReference type="RefSeq" id="WP_344295060.1">
    <property type="nucleotide sequence ID" value="NZ_BAAAPF010000421.1"/>
</dbReference>
<feature type="compositionally biased region" description="Low complexity" evidence="1">
    <location>
        <begin position="16"/>
        <end position="26"/>
    </location>
</feature>
<dbReference type="Gene3D" id="3.40.50.300">
    <property type="entry name" value="P-loop containing nucleotide triphosphate hydrolases"/>
    <property type="match status" value="1"/>
</dbReference>
<feature type="domain" description="ATPase dynein-related AAA" evidence="2">
    <location>
        <begin position="100"/>
        <end position="238"/>
    </location>
</feature>
<reference evidence="3 4" key="1">
    <citation type="journal article" date="2019" name="Int. J. Syst. Evol. Microbiol.">
        <title>The Global Catalogue of Microorganisms (GCM) 10K type strain sequencing project: providing services to taxonomists for standard genome sequencing and annotation.</title>
        <authorList>
            <consortium name="The Broad Institute Genomics Platform"/>
            <consortium name="The Broad Institute Genome Sequencing Center for Infectious Disease"/>
            <person name="Wu L."/>
            <person name="Ma J."/>
        </authorList>
    </citation>
    <scope>NUCLEOTIDE SEQUENCE [LARGE SCALE GENOMIC DNA]</scope>
    <source>
        <strain evidence="3 4">JCM 15481</strain>
    </source>
</reference>
<protein>
    <submittedName>
        <fullName evidence="3">AAA family ATPase</fullName>
    </submittedName>
</protein>
<keyword evidence="4" id="KW-1185">Reference proteome</keyword>
<dbReference type="PANTHER" id="PTHR42759">
    <property type="entry name" value="MOXR FAMILY PROTEIN"/>
    <property type="match status" value="1"/>
</dbReference>
<gene>
    <name evidence="3" type="ORF">GCM10009802_63570</name>
</gene>
<evidence type="ECO:0000256" key="1">
    <source>
        <dbReference type="SAM" id="MobiDB-lite"/>
    </source>
</evidence>
<dbReference type="InterPro" id="IPR050764">
    <property type="entry name" value="CbbQ/NirQ/NorQ/GpvN"/>
</dbReference>
<dbReference type="InterPro" id="IPR027417">
    <property type="entry name" value="P-loop_NTPase"/>
</dbReference>
<evidence type="ECO:0000313" key="3">
    <source>
        <dbReference type="EMBL" id="GAA1508166.1"/>
    </source>
</evidence>
<accession>A0ABN1ZZM6</accession>
<dbReference type="EMBL" id="BAAAPF010000421">
    <property type="protein sequence ID" value="GAA1508166.1"/>
    <property type="molecule type" value="Genomic_DNA"/>
</dbReference>
<dbReference type="SUPFAM" id="SSF52540">
    <property type="entry name" value="P-loop containing nucleoside triphosphate hydrolases"/>
    <property type="match status" value="1"/>
</dbReference>
<feature type="region of interest" description="Disordered" evidence="1">
    <location>
        <begin position="1"/>
        <end position="30"/>
    </location>
</feature>
<dbReference type="Proteomes" id="UP001500443">
    <property type="component" value="Unassembled WGS sequence"/>
</dbReference>
<dbReference type="Pfam" id="PF07728">
    <property type="entry name" value="AAA_5"/>
    <property type="match status" value="1"/>
</dbReference>
<dbReference type="InterPro" id="IPR011704">
    <property type="entry name" value="ATPase_dyneun-rel_AAA"/>
</dbReference>
<name>A0ABN1ZZM6_9ACTN</name>
<sequence length="382" mass="40274">MTTTTGADAAGGGTAEAGAEGPADAALRPHAEDAFAHELAALAAADDRPRPPRWRLSPWAVSTYLLGGTLPDGTEITPKYVGPRRIVEVAVATLATDRALLLLGVPGTAKTWVSEHLAAAVSGDSTLLVQGTAGTPEEAVRYGWNYAQLLAAGPSREALVPSPVMRAMAEGMTARVEELTRIPADVQDSLITILSEKTLPIAELGEEVQAVRGFNVIATANDRDRGVNELSSALRRRFNTVVLPLPASPEDEVGIVTQRVAQIGASLQLPPVPEAVDEIRRVVTVFRELRDGETADGRTKVKSPSGTLSTAEAISVVTGGLALAAHFGDGVLRASDVAAGIQSAVVRDPAADSVVWQEYLETVVREREGWKDLYRACREVTA</sequence>
<evidence type="ECO:0000259" key="2">
    <source>
        <dbReference type="Pfam" id="PF07728"/>
    </source>
</evidence>
<dbReference type="PANTHER" id="PTHR42759:SF1">
    <property type="entry name" value="MAGNESIUM-CHELATASE SUBUNIT CHLD"/>
    <property type="match status" value="1"/>
</dbReference>
<proteinExistence type="predicted"/>